<dbReference type="InParanoid" id="W0RQ78"/>
<proteinExistence type="predicted"/>
<dbReference type="AlphaFoldDB" id="W0RQ78"/>
<protein>
    <submittedName>
        <fullName evidence="1">Uncharacterized protein</fullName>
    </submittedName>
</protein>
<evidence type="ECO:0000313" key="2">
    <source>
        <dbReference type="Proteomes" id="UP000019151"/>
    </source>
</evidence>
<accession>W0RQ78</accession>
<dbReference type="EMBL" id="CP007129">
    <property type="protein sequence ID" value="AHG92495.1"/>
    <property type="molecule type" value="Genomic_DNA"/>
</dbReference>
<geneLocation type="plasmid" evidence="1 2">
    <name>1</name>
</geneLocation>
<sequence length="64" mass="7058">MRRLAVKALRLRRALRAHPVARRTPVARAESRPAVAHIVADPDDAEATDLVAAVAWRRRARVGA</sequence>
<gene>
    <name evidence="1" type="ORF">J421_4960</name>
</gene>
<organism evidence="1 2">
    <name type="scientific">Gemmatirosa kalamazoonensis</name>
    <dbReference type="NCBI Taxonomy" id="861299"/>
    <lineage>
        <taxon>Bacteria</taxon>
        <taxon>Pseudomonadati</taxon>
        <taxon>Gemmatimonadota</taxon>
        <taxon>Gemmatimonadia</taxon>
        <taxon>Gemmatimonadales</taxon>
        <taxon>Gemmatimonadaceae</taxon>
        <taxon>Gemmatirosa</taxon>
    </lineage>
</organism>
<reference evidence="1 2" key="1">
    <citation type="journal article" date="2014" name="Genome Announc.">
        <title>Genome Sequence and Methylome of Soil Bacterium Gemmatirosa kalamazoonensis KBS708T, a Member of the Rarely Cultivated Gemmatimonadetes Phylum.</title>
        <authorList>
            <person name="Debruyn J.M."/>
            <person name="Radosevich M."/>
            <person name="Wommack K.E."/>
            <person name="Polson S.W."/>
            <person name="Hauser L.J."/>
            <person name="Fawaz M.N."/>
            <person name="Korlach J."/>
            <person name="Tsai Y.C."/>
        </authorList>
    </citation>
    <scope>NUCLEOTIDE SEQUENCE [LARGE SCALE GENOMIC DNA]</scope>
    <source>
        <strain evidence="1 2">KBS708</strain>
        <plasmid evidence="2">Plasmid 1</plasmid>
    </source>
</reference>
<evidence type="ECO:0000313" key="1">
    <source>
        <dbReference type="EMBL" id="AHG92495.1"/>
    </source>
</evidence>
<keyword evidence="1" id="KW-0614">Plasmid</keyword>
<dbReference type="HOGENOM" id="CLU_2861356_0_0_0"/>
<dbReference type="Proteomes" id="UP000019151">
    <property type="component" value="Plasmid 1"/>
</dbReference>
<keyword evidence="2" id="KW-1185">Reference proteome</keyword>
<name>W0RQ78_9BACT</name>
<dbReference type="KEGG" id="gba:J421_4960"/>
<dbReference type="RefSeq" id="WP_025413834.1">
    <property type="nucleotide sequence ID" value="NZ_CP007129.1"/>
</dbReference>